<sequence length="63" mass="7345">MLFLLRTQNSELRTQNSELRTQNSELRTHNSQLTTSPDTPSVSDYPSVRRQKTRPGSRNGYHR</sequence>
<dbReference type="EMBL" id="CP042437">
    <property type="protein sequence ID" value="QEC75456.1"/>
    <property type="molecule type" value="Genomic_DNA"/>
</dbReference>
<protein>
    <submittedName>
        <fullName evidence="2">Uncharacterized protein</fullName>
    </submittedName>
</protein>
<keyword evidence="3" id="KW-1185">Reference proteome</keyword>
<evidence type="ECO:0000256" key="1">
    <source>
        <dbReference type="SAM" id="MobiDB-lite"/>
    </source>
</evidence>
<accession>A0A5B8VYD5</accession>
<proteinExistence type="predicted"/>
<evidence type="ECO:0000313" key="3">
    <source>
        <dbReference type="Proteomes" id="UP000321362"/>
    </source>
</evidence>
<organism evidence="2 3">
    <name type="scientific">Mucilaginibacter ginsenosidivorax</name>
    <dbReference type="NCBI Taxonomy" id="862126"/>
    <lineage>
        <taxon>Bacteria</taxon>
        <taxon>Pseudomonadati</taxon>
        <taxon>Bacteroidota</taxon>
        <taxon>Sphingobacteriia</taxon>
        <taxon>Sphingobacteriales</taxon>
        <taxon>Sphingobacteriaceae</taxon>
        <taxon>Mucilaginibacter</taxon>
    </lineage>
</organism>
<dbReference type="AlphaFoldDB" id="A0A5B8VYD5"/>
<gene>
    <name evidence="2" type="ORF">FSB76_05660</name>
</gene>
<dbReference type="Proteomes" id="UP000321362">
    <property type="component" value="Chromosome"/>
</dbReference>
<feature type="compositionally biased region" description="Basic residues" evidence="1">
    <location>
        <begin position="49"/>
        <end position="63"/>
    </location>
</feature>
<reference evidence="2 3" key="1">
    <citation type="journal article" date="2013" name="J. Microbiol.">
        <title>Mucilaginibacter ginsenosidivorax sp. nov., with ginsenoside converting activity isolated from sediment.</title>
        <authorList>
            <person name="Kim J.K."/>
            <person name="Choi T.E."/>
            <person name="Liu Q.M."/>
            <person name="Park H.Y."/>
            <person name="Yi T.H."/>
            <person name="Yoon M.H."/>
            <person name="Kim S.C."/>
            <person name="Im W.T."/>
        </authorList>
    </citation>
    <scope>NUCLEOTIDE SEQUENCE [LARGE SCALE GENOMIC DNA]</scope>
    <source>
        <strain evidence="2 3">KHI28</strain>
    </source>
</reference>
<evidence type="ECO:0000313" key="2">
    <source>
        <dbReference type="EMBL" id="QEC75456.1"/>
    </source>
</evidence>
<dbReference type="KEGG" id="mgk:FSB76_05660"/>
<feature type="compositionally biased region" description="Polar residues" evidence="1">
    <location>
        <begin position="1"/>
        <end position="44"/>
    </location>
</feature>
<name>A0A5B8VYD5_9SPHI</name>
<feature type="region of interest" description="Disordered" evidence="1">
    <location>
        <begin position="1"/>
        <end position="63"/>
    </location>
</feature>